<dbReference type="SUPFAM" id="SSF48295">
    <property type="entry name" value="TrpR-like"/>
    <property type="match status" value="1"/>
</dbReference>
<dbReference type="InterPro" id="IPR055247">
    <property type="entry name" value="InsJ-like_HTH"/>
</dbReference>
<dbReference type="Pfam" id="PF13518">
    <property type="entry name" value="HTH_28"/>
    <property type="match status" value="1"/>
</dbReference>
<reference evidence="2 3" key="1">
    <citation type="submission" date="2017-09" db="EMBL/GenBank/DDBJ databases">
        <title>Complete genome sequence of Oxytococcus suis strain ZY16052.</title>
        <authorList>
            <person name="Li F."/>
        </authorList>
    </citation>
    <scope>NUCLEOTIDE SEQUENCE [LARGE SCALE GENOMIC DNA]</scope>
    <source>
        <strain evidence="2 3">ZY16052</strain>
    </source>
</reference>
<dbReference type="Gene3D" id="1.10.10.10">
    <property type="entry name" value="Winged helix-like DNA-binding domain superfamily/Winged helix DNA-binding domain"/>
    <property type="match status" value="1"/>
</dbReference>
<evidence type="ECO:0000313" key="3">
    <source>
        <dbReference type="Proteomes" id="UP000263232"/>
    </source>
</evidence>
<dbReference type="OrthoDB" id="9797531at2"/>
<dbReference type="KEGG" id="abae:CL176_01475"/>
<dbReference type="Proteomes" id="UP000263232">
    <property type="component" value="Chromosome"/>
</dbReference>
<organism evidence="2 3">
    <name type="scientific">Suicoccus acidiformans</name>
    <dbReference type="NCBI Taxonomy" id="2036206"/>
    <lineage>
        <taxon>Bacteria</taxon>
        <taxon>Bacillati</taxon>
        <taxon>Bacillota</taxon>
        <taxon>Bacilli</taxon>
        <taxon>Lactobacillales</taxon>
        <taxon>Aerococcaceae</taxon>
        <taxon>Suicoccus</taxon>
    </lineage>
</organism>
<evidence type="ECO:0000259" key="1">
    <source>
        <dbReference type="Pfam" id="PF13518"/>
    </source>
</evidence>
<dbReference type="InterPro" id="IPR010921">
    <property type="entry name" value="Trp_repressor/repl_initiator"/>
</dbReference>
<gene>
    <name evidence="2" type="ORF">CL176_01475</name>
</gene>
<evidence type="ECO:0000313" key="2">
    <source>
        <dbReference type="EMBL" id="AXY24791.1"/>
    </source>
</evidence>
<dbReference type="EMBL" id="CP023434">
    <property type="protein sequence ID" value="AXY24791.1"/>
    <property type="molecule type" value="Genomic_DNA"/>
</dbReference>
<protein>
    <recommendedName>
        <fullName evidence="1">Insertion element IS150 protein InsJ-like helix-turn-helix domain-containing protein</fullName>
    </recommendedName>
</protein>
<name>A0A347WI84_9LACT</name>
<sequence>MGVDGVEFLVRKEVDSLTKRRKTPEEKLAIVEAYLQTDLTYQEVADKYDVTYANVYAWVKKYQQQGRDGFIKPSNLQEAETESDLAETQRLKEYKKTLLLEKKFLEVQRIALMRKGVVRQRVGRLDDELICFMTIYELAEEGYNLSLLTRVLEVSSLRYYIWLLGQN</sequence>
<accession>A0A347WI84</accession>
<dbReference type="AlphaFoldDB" id="A0A347WI84"/>
<keyword evidence="3" id="KW-1185">Reference proteome</keyword>
<dbReference type="GO" id="GO:0043565">
    <property type="term" value="F:sequence-specific DNA binding"/>
    <property type="evidence" value="ECO:0007669"/>
    <property type="project" value="InterPro"/>
</dbReference>
<proteinExistence type="predicted"/>
<feature type="domain" description="Insertion element IS150 protein InsJ-like helix-turn-helix" evidence="1">
    <location>
        <begin position="26"/>
        <end position="72"/>
    </location>
</feature>
<dbReference type="InterPro" id="IPR036388">
    <property type="entry name" value="WH-like_DNA-bd_sf"/>
</dbReference>